<name>A0ABT8HQN0_9BACL</name>
<accession>A0ABT8HQN0</accession>
<comment type="caution">
    <text evidence="1">The sequence shown here is derived from an EMBL/GenBank/DDBJ whole genome shotgun (WGS) entry which is preliminary data.</text>
</comment>
<gene>
    <name evidence="1" type="ORF">QYB97_01210</name>
</gene>
<evidence type="ECO:0000313" key="1">
    <source>
        <dbReference type="EMBL" id="MDN4523069.1"/>
    </source>
</evidence>
<keyword evidence="2" id="KW-1185">Reference proteome</keyword>
<sequence>MKTCKIEGCEKPVAGRGLCHMHYKRWARHGDPEVTLVKKNCQVEGCPRRHFCKGYCEPHYRHMRKRKALEEEISQINQQNEL</sequence>
<evidence type="ECO:0000313" key="2">
    <source>
        <dbReference type="Proteomes" id="UP001172721"/>
    </source>
</evidence>
<reference evidence="1" key="1">
    <citation type="submission" date="2023-07" db="EMBL/GenBank/DDBJ databases">
        <title>Fictibacillus sp. isolated from freshwater pond.</title>
        <authorList>
            <person name="Kirdat K."/>
            <person name="Bhat A."/>
            <person name="Mourya A."/>
            <person name="Yadav A."/>
        </authorList>
    </citation>
    <scope>NUCLEOTIDE SEQUENCE</scope>
    <source>
        <strain evidence="1">NE201</strain>
    </source>
</reference>
<dbReference type="Proteomes" id="UP001172721">
    <property type="component" value="Unassembled WGS sequence"/>
</dbReference>
<protein>
    <recommendedName>
        <fullName evidence="3">Cysteine-rich protein</fullName>
    </recommendedName>
</protein>
<evidence type="ECO:0008006" key="3">
    <source>
        <dbReference type="Google" id="ProtNLM"/>
    </source>
</evidence>
<proteinExistence type="predicted"/>
<dbReference type="EMBL" id="JAUHTR010000001">
    <property type="protein sequence ID" value="MDN4523069.1"/>
    <property type="molecule type" value="Genomic_DNA"/>
</dbReference>
<dbReference type="RefSeq" id="WP_301164135.1">
    <property type="nucleotide sequence ID" value="NZ_JAUHTR010000001.1"/>
</dbReference>
<organism evidence="1 2">
    <name type="scientific">Fictibacillus fluitans</name>
    <dbReference type="NCBI Taxonomy" id="3058422"/>
    <lineage>
        <taxon>Bacteria</taxon>
        <taxon>Bacillati</taxon>
        <taxon>Bacillota</taxon>
        <taxon>Bacilli</taxon>
        <taxon>Bacillales</taxon>
        <taxon>Fictibacillaceae</taxon>
        <taxon>Fictibacillus</taxon>
    </lineage>
</organism>